<reference evidence="2 3" key="1">
    <citation type="submission" date="2020-08" db="EMBL/GenBank/DDBJ databases">
        <title>Genomic Encyclopedia of Type Strains, Phase IV (KMG-IV): sequencing the most valuable type-strain genomes for metagenomic binning, comparative biology and taxonomic classification.</title>
        <authorList>
            <person name="Goeker M."/>
        </authorList>
    </citation>
    <scope>NUCLEOTIDE SEQUENCE [LARGE SCALE GENOMIC DNA]</scope>
    <source>
        <strain evidence="2 3">DSM 105137</strain>
    </source>
</reference>
<organism evidence="2 3">
    <name type="scientific">Neolewinella aquimaris</name>
    <dbReference type="NCBI Taxonomy" id="1835722"/>
    <lineage>
        <taxon>Bacteria</taxon>
        <taxon>Pseudomonadati</taxon>
        <taxon>Bacteroidota</taxon>
        <taxon>Saprospiria</taxon>
        <taxon>Saprospirales</taxon>
        <taxon>Lewinellaceae</taxon>
        <taxon>Neolewinella</taxon>
    </lineage>
</organism>
<comment type="caution">
    <text evidence="2">The sequence shown here is derived from an EMBL/GenBank/DDBJ whole genome shotgun (WGS) entry which is preliminary data.</text>
</comment>
<evidence type="ECO:0000259" key="1">
    <source>
        <dbReference type="Pfam" id="PF18962"/>
    </source>
</evidence>
<dbReference type="InterPro" id="IPR013783">
    <property type="entry name" value="Ig-like_fold"/>
</dbReference>
<accession>A0A840ED69</accession>
<feature type="non-terminal residue" evidence="2">
    <location>
        <position position="1"/>
    </location>
</feature>
<name>A0A840ED69_9BACT</name>
<sequence length="469" mass="50171">YSGAPLTDLAAWQSASGQGANSLSFAPQYLSETNLHAQAPALATAGVFLAAVPDDIDGEVRGDPPSIGADEYIAGPDQSGSFATVELTAGSYSIDVVAEDSPAATTTNETLDGTHVLYATTHPNAPGGTGMPADYSVSTSEGLPYSLRDYTQTNVATVGSGDVILLSFETPTTATQLHFLAASANGKTPVDITVVYTDNSTLDIANRFFIQDWLADSTFAHTPSGYMEQSTEAITASNTDYPRLFSYTFNLPGSDESKLIRDIIVSGSTSNSAGQAFVFAVSRTTFAALPVELVAWRAEANDAGQAHLSWRTASESDNERFDVQRSQDGTVFETIGSVTGHGTTVTPKSYTFIDESPGTGINYYRLRQVDYDGAVEFTETRSVFITESQTSSVKVFPNPLTAGVLTVRTVNHKLRGARLHLYGPAGRLVRSRKLRDRETKVPVSDLPSGMYVLTIGEGPHMKTRRILIQ</sequence>
<gene>
    <name evidence="2" type="ORF">GGR28_002374</name>
</gene>
<dbReference type="RefSeq" id="WP_183495975.1">
    <property type="nucleotide sequence ID" value="NZ_JACIFF010000005.1"/>
</dbReference>
<dbReference type="Gene3D" id="2.60.40.10">
    <property type="entry name" value="Immunoglobulins"/>
    <property type="match status" value="1"/>
</dbReference>
<protein>
    <recommendedName>
        <fullName evidence="1">Secretion system C-terminal sorting domain-containing protein</fullName>
    </recommendedName>
</protein>
<evidence type="ECO:0000313" key="2">
    <source>
        <dbReference type="EMBL" id="MBB4079749.1"/>
    </source>
</evidence>
<dbReference type="Proteomes" id="UP000576209">
    <property type="component" value="Unassembled WGS sequence"/>
</dbReference>
<keyword evidence="3" id="KW-1185">Reference proteome</keyword>
<dbReference type="InterPro" id="IPR026444">
    <property type="entry name" value="Secre_tail"/>
</dbReference>
<feature type="domain" description="Secretion system C-terminal sorting" evidence="1">
    <location>
        <begin position="395"/>
        <end position="468"/>
    </location>
</feature>
<dbReference type="EMBL" id="JACIFF010000005">
    <property type="protein sequence ID" value="MBB4079749.1"/>
    <property type="molecule type" value="Genomic_DNA"/>
</dbReference>
<dbReference type="Pfam" id="PF18962">
    <property type="entry name" value="Por_Secre_tail"/>
    <property type="match status" value="1"/>
</dbReference>
<evidence type="ECO:0000313" key="3">
    <source>
        <dbReference type="Proteomes" id="UP000576209"/>
    </source>
</evidence>
<proteinExistence type="predicted"/>
<dbReference type="AlphaFoldDB" id="A0A840ED69"/>
<dbReference type="NCBIfam" id="TIGR04183">
    <property type="entry name" value="Por_Secre_tail"/>
    <property type="match status" value="1"/>
</dbReference>